<dbReference type="EMBL" id="BAAARI010000006">
    <property type="protein sequence ID" value="GAA2572940.1"/>
    <property type="molecule type" value="Genomic_DNA"/>
</dbReference>
<accession>A0ABP6BGW1</accession>
<name>A0ABP6BGW1_9MICO</name>
<reference evidence="3" key="2">
    <citation type="journal article" date="2019" name="Int. J. Syst. Evol. Microbiol.">
        <title>The Global Catalogue of Microorganisms (GCM) 10K type strain sequencing project: providing services to taxonomists for standard genome sequencing and annotation.</title>
        <authorList>
            <consortium name="The Broad Institute Genomics Platform"/>
            <consortium name="The Broad Institute Genome Sequencing Center for Infectious Disease"/>
            <person name="Wu L."/>
            <person name="Ma J."/>
        </authorList>
    </citation>
    <scope>NUCLEOTIDE SEQUENCE [LARGE SCALE GENOMIC DNA]</scope>
    <source>
        <strain evidence="3">JCM 16365</strain>
    </source>
</reference>
<sequence>MSIEITHVRYGSTKKTEDEIVRYKWRGIESNDAGESDKPTLVAWVDDNGKAYVGSGSSRVSVGVVKPQYGQPYLRTYADGEWTNNLLSLPTF</sequence>
<dbReference type="EMBL" id="BAAARI010000002">
    <property type="protein sequence ID" value="GAA2568906.1"/>
    <property type="molecule type" value="Genomic_DNA"/>
</dbReference>
<comment type="caution">
    <text evidence="1">The sequence shown here is derived from an EMBL/GenBank/DDBJ whole genome shotgun (WGS) entry which is preliminary data.</text>
</comment>
<gene>
    <name evidence="1" type="ORF">GCM10009862_04580</name>
    <name evidence="2" type="ORF">GCM10009862_09850</name>
</gene>
<evidence type="ECO:0000313" key="2">
    <source>
        <dbReference type="EMBL" id="GAA2572940.1"/>
    </source>
</evidence>
<protein>
    <submittedName>
        <fullName evidence="1">DUF3892 domain-containing protein</fullName>
    </submittedName>
</protein>
<reference evidence="1" key="3">
    <citation type="submission" date="2023-12" db="EMBL/GenBank/DDBJ databases">
        <authorList>
            <person name="Sun Q."/>
            <person name="Inoue M."/>
        </authorList>
    </citation>
    <scope>NUCLEOTIDE SEQUENCE</scope>
    <source>
        <strain evidence="1">JCM 16365</strain>
    </source>
</reference>
<proteinExistence type="predicted"/>
<organism evidence="1 3">
    <name type="scientific">Microbacterium binotii</name>
    <dbReference type="NCBI Taxonomy" id="462710"/>
    <lineage>
        <taxon>Bacteria</taxon>
        <taxon>Bacillati</taxon>
        <taxon>Actinomycetota</taxon>
        <taxon>Actinomycetes</taxon>
        <taxon>Micrococcales</taxon>
        <taxon>Microbacteriaceae</taxon>
        <taxon>Microbacterium</taxon>
    </lineage>
</organism>
<dbReference type="InterPro" id="IPR024997">
    <property type="entry name" value="DUF3892"/>
</dbReference>
<dbReference type="Pfam" id="PF13031">
    <property type="entry name" value="DUF3892"/>
    <property type="match status" value="1"/>
</dbReference>
<dbReference type="RefSeq" id="WP_344226488.1">
    <property type="nucleotide sequence ID" value="NZ_BAAARI010000002.1"/>
</dbReference>
<evidence type="ECO:0000313" key="3">
    <source>
        <dbReference type="Proteomes" id="UP001500274"/>
    </source>
</evidence>
<reference evidence="1" key="1">
    <citation type="journal article" date="2014" name="Int. J. Syst. Evol. Microbiol.">
        <title>Complete genome of a new Firmicutes species belonging to the dominant human colonic microbiota ('Ruminococcus bicirculans') reveals two chromosomes and a selective capacity to utilize plant glucans.</title>
        <authorList>
            <consortium name="NISC Comparative Sequencing Program"/>
            <person name="Wegmann U."/>
            <person name="Louis P."/>
            <person name="Goesmann A."/>
            <person name="Henrissat B."/>
            <person name="Duncan S.H."/>
            <person name="Flint H.J."/>
        </authorList>
    </citation>
    <scope>NUCLEOTIDE SEQUENCE</scope>
    <source>
        <strain evidence="1">JCM 16365</strain>
    </source>
</reference>
<keyword evidence="3" id="KW-1185">Reference proteome</keyword>
<dbReference type="Proteomes" id="UP001500274">
    <property type="component" value="Unassembled WGS sequence"/>
</dbReference>
<evidence type="ECO:0000313" key="1">
    <source>
        <dbReference type="EMBL" id="GAA2568906.1"/>
    </source>
</evidence>